<comment type="caution">
    <text evidence="2">The sequence shown here is derived from an EMBL/GenBank/DDBJ whole genome shotgun (WGS) entry which is preliminary data.</text>
</comment>
<evidence type="ECO:0000313" key="2">
    <source>
        <dbReference type="EMBL" id="NBJ24144.1"/>
    </source>
</evidence>
<dbReference type="RefSeq" id="WP_161726030.1">
    <property type="nucleotide sequence ID" value="NZ_JAAAXI010000027.1"/>
</dbReference>
<name>A0ABW9YUS1_9HYPH</name>
<dbReference type="Proteomes" id="UP000818323">
    <property type="component" value="Unassembled WGS sequence"/>
</dbReference>
<proteinExistence type="predicted"/>
<protein>
    <recommendedName>
        <fullName evidence="4">DUF2721 domain-containing protein</fullName>
    </recommendedName>
</protein>
<keyword evidence="3" id="KW-1185">Reference proteome</keyword>
<sequence>MIISSTAYMQTRMLEMGLAALMVACGVTLLWPGDTFASPIYASLVRWLTEDQGGWFLSSVGILRSTALVINGRWRSSPIARIAGCLTGSGFWFTFAVSVASVDRGEGLGPPILLAMSGTLFVLEFFSALRCGTDAEALDSLRLRQARSKVSKSA</sequence>
<keyword evidence="1" id="KW-0472">Membrane</keyword>
<keyword evidence="1" id="KW-1133">Transmembrane helix</keyword>
<gene>
    <name evidence="2" type="ORF">GR303_07210</name>
</gene>
<accession>A0ABW9YUS1</accession>
<evidence type="ECO:0000256" key="1">
    <source>
        <dbReference type="SAM" id="Phobius"/>
    </source>
</evidence>
<reference evidence="2 3" key="1">
    <citation type="submission" date="2020-01" db="EMBL/GenBank/DDBJ databases">
        <title>Microvirga sp. nov., an arsenate reduction bacterium isolated from Tibet hotspring sediments.</title>
        <authorList>
            <person name="Yuan C.-G."/>
        </authorList>
    </citation>
    <scope>NUCLEOTIDE SEQUENCE [LARGE SCALE GENOMIC DNA]</scope>
    <source>
        <strain evidence="2 3">SYSU G3D203</strain>
    </source>
</reference>
<keyword evidence="1" id="KW-0812">Transmembrane</keyword>
<feature type="transmembrane region" description="Helical" evidence="1">
    <location>
        <begin position="82"/>
        <end position="102"/>
    </location>
</feature>
<dbReference type="EMBL" id="JAAAXJ010000003">
    <property type="protein sequence ID" value="NBJ24144.1"/>
    <property type="molecule type" value="Genomic_DNA"/>
</dbReference>
<evidence type="ECO:0008006" key="4">
    <source>
        <dbReference type="Google" id="ProtNLM"/>
    </source>
</evidence>
<feature type="transmembrane region" description="Helical" evidence="1">
    <location>
        <begin position="53"/>
        <end position="70"/>
    </location>
</feature>
<organism evidence="2 3">
    <name type="scientific">Microvirga arsenatis</name>
    <dbReference type="NCBI Taxonomy" id="2692265"/>
    <lineage>
        <taxon>Bacteria</taxon>
        <taxon>Pseudomonadati</taxon>
        <taxon>Pseudomonadota</taxon>
        <taxon>Alphaproteobacteria</taxon>
        <taxon>Hyphomicrobiales</taxon>
        <taxon>Methylobacteriaceae</taxon>
        <taxon>Microvirga</taxon>
    </lineage>
</organism>
<evidence type="ECO:0000313" key="3">
    <source>
        <dbReference type="Proteomes" id="UP000818323"/>
    </source>
</evidence>
<feature type="transmembrane region" description="Helical" evidence="1">
    <location>
        <begin position="108"/>
        <end position="126"/>
    </location>
</feature>